<evidence type="ECO:0000313" key="3">
    <source>
        <dbReference type="Proteomes" id="UP000777482"/>
    </source>
</evidence>
<dbReference type="OrthoDB" id="3365310at2759"/>
<evidence type="ECO:0000256" key="1">
    <source>
        <dbReference type="SAM" id="MobiDB-lite"/>
    </source>
</evidence>
<comment type="caution">
    <text evidence="2">The sequence shown here is derived from an EMBL/GenBank/DDBJ whole genome shotgun (WGS) entry which is preliminary data.</text>
</comment>
<accession>A0A9P7B4D7</accession>
<name>A0A9P7B4D7_RHOMI</name>
<proteinExistence type="predicted"/>
<feature type="region of interest" description="Disordered" evidence="1">
    <location>
        <begin position="1"/>
        <end position="55"/>
    </location>
</feature>
<evidence type="ECO:0000313" key="2">
    <source>
        <dbReference type="EMBL" id="KAG0658025.1"/>
    </source>
</evidence>
<gene>
    <name evidence="2" type="ORF">C6P46_006085</name>
</gene>
<dbReference type="AlphaFoldDB" id="A0A9P7B4D7"/>
<keyword evidence="3" id="KW-1185">Reference proteome</keyword>
<sequence>MAGRTGPTALPNEATRRFSSTWTPASPARQRLLTLDSKRSNKASSQSSGRYEIPALPPRGKLLKLLRNPATSSPFPPLLFASEADSLVAETYVSSHPLSALCLVSPLPAPSAHERDPDMYPTPLTADFDYEPGFPIAVLQEGQAPTPAPQHRLLRDFANPEDPEDQDGLVRLLVGRRDQQGWQQVMDWMDDNGL</sequence>
<protein>
    <submittedName>
        <fullName evidence="2">Uncharacterized protein</fullName>
    </submittedName>
</protein>
<dbReference type="Proteomes" id="UP000777482">
    <property type="component" value="Unassembled WGS sequence"/>
</dbReference>
<reference evidence="2 3" key="1">
    <citation type="submission" date="2020-11" db="EMBL/GenBank/DDBJ databases">
        <title>Kefir isolates.</title>
        <authorList>
            <person name="Marcisauskas S."/>
            <person name="Kim Y."/>
            <person name="Blasche S."/>
        </authorList>
    </citation>
    <scope>NUCLEOTIDE SEQUENCE [LARGE SCALE GENOMIC DNA]</scope>
    <source>
        <strain evidence="2 3">KR</strain>
    </source>
</reference>
<dbReference type="EMBL" id="PUHQ01000072">
    <property type="protein sequence ID" value="KAG0658025.1"/>
    <property type="molecule type" value="Genomic_DNA"/>
</dbReference>
<organism evidence="2 3">
    <name type="scientific">Rhodotorula mucilaginosa</name>
    <name type="common">Yeast</name>
    <name type="synonym">Rhodotorula rubra</name>
    <dbReference type="NCBI Taxonomy" id="5537"/>
    <lineage>
        <taxon>Eukaryota</taxon>
        <taxon>Fungi</taxon>
        <taxon>Dikarya</taxon>
        <taxon>Basidiomycota</taxon>
        <taxon>Pucciniomycotina</taxon>
        <taxon>Microbotryomycetes</taxon>
        <taxon>Sporidiobolales</taxon>
        <taxon>Sporidiobolaceae</taxon>
        <taxon>Rhodotorula</taxon>
    </lineage>
</organism>